<evidence type="ECO:0000313" key="10">
    <source>
        <dbReference type="Proteomes" id="UP001165122"/>
    </source>
</evidence>
<dbReference type="AlphaFoldDB" id="A0A9W7FK79"/>
<feature type="transmembrane region" description="Helical" evidence="7">
    <location>
        <begin position="34"/>
        <end position="54"/>
    </location>
</feature>
<evidence type="ECO:0000256" key="3">
    <source>
        <dbReference type="ARBA" id="ARBA00022692"/>
    </source>
</evidence>
<proteinExistence type="predicted"/>
<feature type="transmembrane region" description="Helical" evidence="7">
    <location>
        <begin position="196"/>
        <end position="216"/>
    </location>
</feature>
<accession>A0A9W7FK79</accession>
<gene>
    <name evidence="9" type="ORF">TrLO_g6792</name>
</gene>
<dbReference type="PANTHER" id="PTHR43652">
    <property type="entry name" value="BASIC AMINO ACID ANTIPORTER YFCC-RELATED"/>
    <property type="match status" value="1"/>
</dbReference>
<dbReference type="Pfam" id="PF03600">
    <property type="entry name" value="CitMHS"/>
    <property type="match status" value="1"/>
</dbReference>
<dbReference type="InterPro" id="IPR036721">
    <property type="entry name" value="RCK_C_sf"/>
</dbReference>
<feature type="transmembrane region" description="Helical" evidence="7">
    <location>
        <begin position="631"/>
        <end position="656"/>
    </location>
</feature>
<keyword evidence="5 7" id="KW-1133">Transmembrane helix</keyword>
<dbReference type="GO" id="GO:0005886">
    <property type="term" value="C:plasma membrane"/>
    <property type="evidence" value="ECO:0007669"/>
    <property type="project" value="TreeGrafter"/>
</dbReference>
<evidence type="ECO:0000259" key="8">
    <source>
        <dbReference type="Pfam" id="PF03600"/>
    </source>
</evidence>
<keyword evidence="10" id="KW-1185">Reference proteome</keyword>
<dbReference type="InterPro" id="IPR031312">
    <property type="entry name" value="Na/sul_symport_CS"/>
</dbReference>
<feature type="transmembrane region" description="Helical" evidence="7">
    <location>
        <begin position="146"/>
        <end position="176"/>
    </location>
</feature>
<dbReference type="GO" id="GO:0006813">
    <property type="term" value="P:potassium ion transport"/>
    <property type="evidence" value="ECO:0007669"/>
    <property type="project" value="InterPro"/>
</dbReference>
<keyword evidence="2" id="KW-0813">Transport</keyword>
<keyword evidence="4" id="KW-0677">Repeat</keyword>
<dbReference type="PROSITE" id="PS01271">
    <property type="entry name" value="NA_SULFATE"/>
    <property type="match status" value="1"/>
</dbReference>
<keyword evidence="6 7" id="KW-0472">Membrane</keyword>
<evidence type="ECO:0000256" key="4">
    <source>
        <dbReference type="ARBA" id="ARBA00022737"/>
    </source>
</evidence>
<evidence type="ECO:0000256" key="6">
    <source>
        <dbReference type="ARBA" id="ARBA00023136"/>
    </source>
</evidence>
<evidence type="ECO:0000256" key="7">
    <source>
        <dbReference type="SAM" id="Phobius"/>
    </source>
</evidence>
<dbReference type="InterPro" id="IPR051679">
    <property type="entry name" value="DASS-Related_Transporters"/>
</dbReference>
<feature type="domain" description="Citrate transporter-like" evidence="8">
    <location>
        <begin position="73"/>
        <end position="680"/>
    </location>
</feature>
<feature type="transmembrane region" description="Helical" evidence="7">
    <location>
        <begin position="66"/>
        <end position="94"/>
    </location>
</feature>
<feature type="transmembrane region" description="Helical" evidence="7">
    <location>
        <begin position="106"/>
        <end position="125"/>
    </location>
</feature>
<dbReference type="PANTHER" id="PTHR43652:SF2">
    <property type="entry name" value="BASIC AMINO ACID ANTIPORTER YFCC-RELATED"/>
    <property type="match status" value="1"/>
</dbReference>
<dbReference type="EMBL" id="BRXW01000193">
    <property type="protein sequence ID" value="GMI13544.1"/>
    <property type="molecule type" value="Genomic_DNA"/>
</dbReference>
<evidence type="ECO:0000313" key="9">
    <source>
        <dbReference type="EMBL" id="GMI13544.1"/>
    </source>
</evidence>
<comment type="caution">
    <text evidence="9">The sequence shown here is derived from an EMBL/GenBank/DDBJ whole genome shotgun (WGS) entry which is preliminary data.</text>
</comment>
<dbReference type="GO" id="GO:0055085">
    <property type="term" value="P:transmembrane transport"/>
    <property type="evidence" value="ECO:0007669"/>
    <property type="project" value="InterPro"/>
</dbReference>
<dbReference type="InterPro" id="IPR004680">
    <property type="entry name" value="Cit_transptr-like_dom"/>
</dbReference>
<feature type="transmembrane region" description="Helical" evidence="7">
    <location>
        <begin position="228"/>
        <end position="249"/>
    </location>
</feature>
<comment type="subcellular location">
    <subcellularLocation>
        <location evidence="1">Membrane</location>
        <topology evidence="1">Multi-pass membrane protein</topology>
    </subcellularLocation>
</comment>
<sequence length="735" mass="79385">MDELLLPVAECVEDLSSSTKKSKPEQTSSGSGRTAFYIASAIGLAIFFGTYFGASLTLQQTICVFVIYLAMTSMACFNIASDLAMFTASVILLATEVITRDQFLQGFGNSSVVCVGLLLVVAKGVEETGALERLVKFFLGKPKSRTAAQLVMMIPVLLISAFLSNTACVAMMIPIIQSWSDSINQSRSQLLLPLSYVSMMGGCLSLIGSSNNLVAYEKAKDYEPDINIGMFDVAMAGVPMTICGIIYMVCTSKHLLPSGGDEVAGGGTEGDNNNGAGTRRDQRYSMCFWVQKAKSGRPNDVYGLTPSQVVFDRPGLSFVRRHCLEGDDGVDLMLDAPFSEGELLVFKGTAGRLAQLQKTPGLVLATKEIEKLSFARVKHKADNKLSKRRHRRIIEAVIDVNSPLVGKTIKEVAFRQSYNAVVVARRPGITFSGGGGGGGVTKQRSVSSCGERNSLANRLQEEGLEMNPKVDGDSYVNLSFSECDCNTSWGAVKFCPGDSLLLVASSSFVKQYSNSSKFALVTELSNSKPPRNDTSKDLLRVWITWGMLAMIIGVSAYDDTRLLEMCVITVVVQIYFQMMTLEEAWSAVKGGTLLTIASSFSLGNAIQSSGLADIIADEICLISEPFGKIGLIAVVYFVTSLLSILVSNTAVVIFLFDPVAKAADKVGMELLPFVFILMIGSSAAYATPISYQTNLMVFAPGGYTFMDYVRFGGPLQLVSWVSTTIVVYLIWGRDD</sequence>
<dbReference type="SUPFAM" id="SSF116726">
    <property type="entry name" value="TrkA C-terminal domain-like"/>
    <property type="match status" value="1"/>
</dbReference>
<dbReference type="Proteomes" id="UP001165122">
    <property type="component" value="Unassembled WGS sequence"/>
</dbReference>
<feature type="transmembrane region" description="Helical" evidence="7">
    <location>
        <begin position="668"/>
        <end position="691"/>
    </location>
</feature>
<reference evidence="10" key="1">
    <citation type="journal article" date="2023" name="Commun. Biol.">
        <title>Genome analysis of Parmales, the sister group of diatoms, reveals the evolutionary specialization of diatoms from phago-mixotrophs to photoautotrophs.</title>
        <authorList>
            <person name="Ban H."/>
            <person name="Sato S."/>
            <person name="Yoshikawa S."/>
            <person name="Yamada K."/>
            <person name="Nakamura Y."/>
            <person name="Ichinomiya M."/>
            <person name="Sato N."/>
            <person name="Blanc-Mathieu R."/>
            <person name="Endo H."/>
            <person name="Kuwata A."/>
            <person name="Ogata H."/>
        </authorList>
    </citation>
    <scope>NUCLEOTIDE SEQUENCE [LARGE SCALE GENOMIC DNA]</scope>
    <source>
        <strain evidence="10">NIES 3700</strain>
    </source>
</reference>
<protein>
    <recommendedName>
        <fullName evidence="8">Citrate transporter-like domain-containing protein</fullName>
    </recommendedName>
</protein>
<organism evidence="9 10">
    <name type="scientific">Triparma laevis f. longispina</name>
    <dbReference type="NCBI Taxonomy" id="1714387"/>
    <lineage>
        <taxon>Eukaryota</taxon>
        <taxon>Sar</taxon>
        <taxon>Stramenopiles</taxon>
        <taxon>Ochrophyta</taxon>
        <taxon>Bolidophyceae</taxon>
        <taxon>Parmales</taxon>
        <taxon>Triparmaceae</taxon>
        <taxon>Triparma</taxon>
    </lineage>
</organism>
<dbReference type="OrthoDB" id="442352at2759"/>
<evidence type="ECO:0000256" key="2">
    <source>
        <dbReference type="ARBA" id="ARBA00022448"/>
    </source>
</evidence>
<name>A0A9W7FK79_9STRA</name>
<evidence type="ECO:0000256" key="1">
    <source>
        <dbReference type="ARBA" id="ARBA00004141"/>
    </source>
</evidence>
<dbReference type="Gene3D" id="3.30.70.1450">
    <property type="entry name" value="Regulator of K+ conductance, C-terminal domain"/>
    <property type="match status" value="1"/>
</dbReference>
<feature type="transmembrane region" description="Helical" evidence="7">
    <location>
        <begin position="711"/>
        <end position="731"/>
    </location>
</feature>
<keyword evidence="3 7" id="KW-0812">Transmembrane</keyword>
<evidence type="ECO:0000256" key="5">
    <source>
        <dbReference type="ARBA" id="ARBA00022989"/>
    </source>
</evidence>